<evidence type="ECO:0000256" key="2">
    <source>
        <dbReference type="ARBA" id="ARBA00007862"/>
    </source>
</evidence>
<dbReference type="InterPro" id="IPR036013">
    <property type="entry name" value="Band_7/SPFH_dom_sf"/>
</dbReference>
<dbReference type="CDD" id="cd03405">
    <property type="entry name" value="SPFH_HflC"/>
    <property type="match status" value="1"/>
</dbReference>
<dbReference type="Pfam" id="PF01145">
    <property type="entry name" value="Band_7"/>
    <property type="match status" value="1"/>
</dbReference>
<sequence>MKQFSIIAVIVVLLLAYSSVFEVQEGQRGLVIQFGKIKRNSDQQPDVYGPGLHFKVPLIDSVKKLDARIQTMDGQPDRYFTSEKKDLIIDSYVKWRISNFRKFLLTTGGSIAQAESLLKRKISNGLRSEIGGRTIDQIVSGERSAIMEEALKRSARSSEIGVTVLDVRIKQINLPKEVSSSIFERMRAERHAVATEHRSKGREQAEIIRANVDRTVSVLIADADRKARTIRGKGDAQAAKIYAKAYTQAPKFFEFWRSLQAYKTSFESGHDVMVIKPDSEFFDVFKKGPDALQK</sequence>
<dbReference type="Proteomes" id="UP000295565">
    <property type="component" value="Unassembled WGS sequence"/>
</dbReference>
<dbReference type="InterPro" id="IPR001107">
    <property type="entry name" value="Band_7"/>
</dbReference>
<dbReference type="AlphaFoldDB" id="A0A4R1K2M6"/>
<dbReference type="GO" id="GO:0008233">
    <property type="term" value="F:peptidase activity"/>
    <property type="evidence" value="ECO:0007669"/>
    <property type="project" value="UniProtKB-KW"/>
</dbReference>
<protein>
    <recommendedName>
        <fullName evidence="6">Protein HflC</fullName>
    </recommendedName>
</protein>
<evidence type="ECO:0000256" key="4">
    <source>
        <dbReference type="ARBA" id="ARBA00022989"/>
    </source>
</evidence>
<organism evidence="8 9">
    <name type="scientific">Celerinatantimonas diazotrophica</name>
    <dbReference type="NCBI Taxonomy" id="412034"/>
    <lineage>
        <taxon>Bacteria</taxon>
        <taxon>Pseudomonadati</taxon>
        <taxon>Pseudomonadota</taxon>
        <taxon>Gammaproteobacteria</taxon>
        <taxon>Celerinatantimonadaceae</taxon>
        <taxon>Celerinatantimonas</taxon>
    </lineage>
</organism>
<dbReference type="NCBIfam" id="TIGR01932">
    <property type="entry name" value="hflC"/>
    <property type="match status" value="2"/>
</dbReference>
<dbReference type="PIRSF" id="PIRSF005651">
    <property type="entry name" value="HflC"/>
    <property type="match status" value="1"/>
</dbReference>
<keyword evidence="9" id="KW-1185">Reference proteome</keyword>
<dbReference type="SUPFAM" id="SSF117892">
    <property type="entry name" value="Band 7/SPFH domain"/>
    <property type="match status" value="1"/>
</dbReference>
<dbReference type="InterPro" id="IPR010200">
    <property type="entry name" value="HflC"/>
</dbReference>
<gene>
    <name evidence="8" type="ORF">EV690_1657</name>
</gene>
<reference evidence="8 9" key="1">
    <citation type="submission" date="2019-03" db="EMBL/GenBank/DDBJ databases">
        <title>Genomic Encyclopedia of Type Strains, Phase IV (KMG-IV): sequencing the most valuable type-strain genomes for metagenomic binning, comparative biology and taxonomic classification.</title>
        <authorList>
            <person name="Goeker M."/>
        </authorList>
    </citation>
    <scope>NUCLEOTIDE SEQUENCE [LARGE SCALE GENOMIC DNA]</scope>
    <source>
        <strain evidence="8 9">DSM 18577</strain>
    </source>
</reference>
<comment type="similarity">
    <text evidence="2 6">Belongs to the band 7/mec-2 family. HflC subfamily.</text>
</comment>
<dbReference type="GO" id="GO:0006508">
    <property type="term" value="P:proteolysis"/>
    <property type="evidence" value="ECO:0007669"/>
    <property type="project" value="UniProtKB-KW"/>
</dbReference>
<keyword evidence="5" id="KW-0472">Membrane</keyword>
<evidence type="ECO:0000259" key="7">
    <source>
        <dbReference type="SMART" id="SM00244"/>
    </source>
</evidence>
<accession>A0A4R1K2M6</accession>
<dbReference type="SMART" id="SM00244">
    <property type="entry name" value="PHB"/>
    <property type="match status" value="1"/>
</dbReference>
<dbReference type="Gene3D" id="3.30.479.30">
    <property type="entry name" value="Band 7 domain"/>
    <property type="match status" value="1"/>
</dbReference>
<evidence type="ECO:0000256" key="5">
    <source>
        <dbReference type="ARBA" id="ARBA00023136"/>
    </source>
</evidence>
<comment type="subcellular location">
    <subcellularLocation>
        <location evidence="1">Membrane</location>
        <topology evidence="1">Single-pass membrane protein</topology>
    </subcellularLocation>
</comment>
<keyword evidence="8" id="KW-0645">Protease</keyword>
<comment type="function">
    <text evidence="6">HflC and HflK could regulate a protease.</text>
</comment>
<name>A0A4R1K2M6_9GAMM</name>
<keyword evidence="3" id="KW-0812">Transmembrane</keyword>
<evidence type="ECO:0000256" key="3">
    <source>
        <dbReference type="ARBA" id="ARBA00022692"/>
    </source>
</evidence>
<keyword evidence="4" id="KW-1133">Transmembrane helix</keyword>
<evidence type="ECO:0000256" key="6">
    <source>
        <dbReference type="PIRNR" id="PIRNR005651"/>
    </source>
</evidence>
<comment type="caution">
    <text evidence="8">The sequence shown here is derived from an EMBL/GenBank/DDBJ whole genome shotgun (WGS) entry which is preliminary data.</text>
</comment>
<dbReference type="EMBL" id="SMGD01000012">
    <property type="protein sequence ID" value="TCK57953.1"/>
    <property type="molecule type" value="Genomic_DNA"/>
</dbReference>
<dbReference type="GO" id="GO:0016020">
    <property type="term" value="C:membrane"/>
    <property type="evidence" value="ECO:0007669"/>
    <property type="project" value="UniProtKB-SubCell"/>
</dbReference>
<keyword evidence="8" id="KW-0378">Hydrolase</keyword>
<dbReference type="PANTHER" id="PTHR42911:SF1">
    <property type="entry name" value="MODULATOR OF FTSH PROTEASE HFLC"/>
    <property type="match status" value="1"/>
</dbReference>
<dbReference type="RefSeq" id="WP_131912481.1">
    <property type="nucleotide sequence ID" value="NZ_OU594967.1"/>
</dbReference>
<evidence type="ECO:0000313" key="9">
    <source>
        <dbReference type="Proteomes" id="UP000295565"/>
    </source>
</evidence>
<evidence type="ECO:0000313" key="8">
    <source>
        <dbReference type="EMBL" id="TCK57953.1"/>
    </source>
</evidence>
<feature type="domain" description="Band 7" evidence="7">
    <location>
        <begin position="18"/>
        <end position="186"/>
    </location>
</feature>
<evidence type="ECO:0000256" key="1">
    <source>
        <dbReference type="ARBA" id="ARBA00004167"/>
    </source>
</evidence>
<proteinExistence type="inferred from homology"/>
<dbReference type="OrthoDB" id="9812991at2"/>
<dbReference type="PANTHER" id="PTHR42911">
    <property type="entry name" value="MODULATOR OF FTSH PROTEASE HFLC"/>
    <property type="match status" value="1"/>
</dbReference>